<name>A0A0R2JN03_9LACO</name>
<evidence type="ECO:0000256" key="2">
    <source>
        <dbReference type="ARBA" id="ARBA00022723"/>
    </source>
</evidence>
<dbReference type="GO" id="GO:0008803">
    <property type="term" value="F:bis(5'-nucleosyl)-tetraphosphatase (symmetrical) activity"/>
    <property type="evidence" value="ECO:0007669"/>
    <property type="project" value="UniProtKB-EC"/>
</dbReference>
<evidence type="ECO:0000313" key="8">
    <source>
        <dbReference type="EMBL" id="KRN75476.1"/>
    </source>
</evidence>
<dbReference type="GO" id="GO:0046872">
    <property type="term" value="F:metal ion binding"/>
    <property type="evidence" value="ECO:0007669"/>
    <property type="project" value="UniProtKB-KW"/>
</dbReference>
<dbReference type="PANTHER" id="PTHR35795:SF1">
    <property type="entry name" value="BIS(5'-NUCLEOSYL)-TETRAPHOSPHATASE, SYMMETRICAL"/>
    <property type="match status" value="1"/>
</dbReference>
<evidence type="ECO:0000256" key="5">
    <source>
        <dbReference type="ARBA" id="ARBA00023004"/>
    </source>
</evidence>
<keyword evidence="2" id="KW-0479">Metal-binding</keyword>
<dbReference type="InterPro" id="IPR003607">
    <property type="entry name" value="HD/PDEase_dom"/>
</dbReference>
<keyword evidence="4" id="KW-0378">Hydrolase</keyword>
<proteinExistence type="predicted"/>
<reference evidence="8 9" key="1">
    <citation type="journal article" date="2015" name="Genome Announc.">
        <title>Expanding the biotechnology potential of lactobacilli through comparative genomics of 213 strains and associated genera.</title>
        <authorList>
            <person name="Sun Z."/>
            <person name="Harris H.M."/>
            <person name="McCann A."/>
            <person name="Guo C."/>
            <person name="Argimon S."/>
            <person name="Zhang W."/>
            <person name="Yang X."/>
            <person name="Jeffery I.B."/>
            <person name="Cooney J.C."/>
            <person name="Kagawa T.F."/>
            <person name="Liu W."/>
            <person name="Song Y."/>
            <person name="Salvetti E."/>
            <person name="Wrobel A."/>
            <person name="Rasinkangas P."/>
            <person name="Parkhill J."/>
            <person name="Rea M.C."/>
            <person name="O'Sullivan O."/>
            <person name="Ritari J."/>
            <person name="Douillard F.P."/>
            <person name="Paul Ross R."/>
            <person name="Yang R."/>
            <person name="Briner A.E."/>
            <person name="Felis G.E."/>
            <person name="de Vos W.M."/>
            <person name="Barrangou R."/>
            <person name="Klaenhammer T.R."/>
            <person name="Caufield P.W."/>
            <person name="Cui Y."/>
            <person name="Zhang H."/>
            <person name="O'Toole P.W."/>
        </authorList>
    </citation>
    <scope>NUCLEOTIDE SEQUENCE [LARGE SCALE GENOMIC DNA]</scope>
    <source>
        <strain evidence="8 9">DSM 20593</strain>
    </source>
</reference>
<sequence>MTIGIEYQKHYYPGVRQALVQKVQAAMSDYRYQHVLRVEAMALQLAEIWGVDLEMASVAALVHDYTKERSDDEFKAMIATAHLDADLLNWGNNIWHGVVGAEFIARELNITDETILTAVRQHTTGAPEMTPLSQVLYMADYVEMGRDFPGVDEVRNLAHTNLAASVGWQARHTLAYLVGQKARIYPLSLLTYNVWSTK</sequence>
<dbReference type="InterPro" id="IPR005249">
    <property type="entry name" value="YqeK"/>
</dbReference>
<dbReference type="PANTHER" id="PTHR35795">
    <property type="entry name" value="SLR1885 PROTEIN"/>
    <property type="match status" value="1"/>
</dbReference>
<dbReference type="AlphaFoldDB" id="A0A0R2JN03"/>
<dbReference type="InterPro" id="IPR051094">
    <property type="entry name" value="Diverse_Catalytic_Enzymes"/>
</dbReference>
<organism evidence="8 9">
    <name type="scientific">Weissella kandleri</name>
    <dbReference type="NCBI Taxonomy" id="1616"/>
    <lineage>
        <taxon>Bacteria</taxon>
        <taxon>Bacillati</taxon>
        <taxon>Bacillota</taxon>
        <taxon>Bacilli</taxon>
        <taxon>Lactobacillales</taxon>
        <taxon>Lactobacillaceae</taxon>
        <taxon>Weissella</taxon>
    </lineage>
</organism>
<dbReference type="Proteomes" id="UP000051655">
    <property type="component" value="Unassembled WGS sequence"/>
</dbReference>
<dbReference type="EMBL" id="JQBP01000002">
    <property type="protein sequence ID" value="KRN75476.1"/>
    <property type="molecule type" value="Genomic_DNA"/>
</dbReference>
<dbReference type="Gene3D" id="1.10.3210.10">
    <property type="entry name" value="Hypothetical protein af1432"/>
    <property type="match status" value="1"/>
</dbReference>
<dbReference type="RefSeq" id="WP_057754675.1">
    <property type="nucleotide sequence ID" value="NZ_JQBP01000002.1"/>
</dbReference>
<dbReference type="InterPro" id="IPR006675">
    <property type="entry name" value="HDIG_dom"/>
</dbReference>
<evidence type="ECO:0000259" key="7">
    <source>
        <dbReference type="SMART" id="SM00471"/>
    </source>
</evidence>
<dbReference type="SUPFAM" id="SSF109604">
    <property type="entry name" value="HD-domain/PDEase-like"/>
    <property type="match status" value="1"/>
</dbReference>
<accession>A0A0R2JN03</accession>
<keyword evidence="5" id="KW-0408">Iron</keyword>
<dbReference type="STRING" id="1616.IV73_GL000645"/>
<dbReference type="PATRIC" id="fig|1616.3.peg.663"/>
<dbReference type="GO" id="GO:0000166">
    <property type="term" value="F:nucleotide binding"/>
    <property type="evidence" value="ECO:0007669"/>
    <property type="project" value="UniProtKB-KW"/>
</dbReference>
<protein>
    <recommendedName>
        <fullName evidence="1">bis(5'-nucleosyl)-tetraphosphatase (symmetrical)</fullName>
        <ecNumber evidence="1">3.6.1.41</ecNumber>
    </recommendedName>
</protein>
<dbReference type="Pfam" id="PF01966">
    <property type="entry name" value="HD"/>
    <property type="match status" value="1"/>
</dbReference>
<evidence type="ECO:0000313" key="9">
    <source>
        <dbReference type="Proteomes" id="UP000051655"/>
    </source>
</evidence>
<dbReference type="OrthoDB" id="9782134at2"/>
<dbReference type="SMART" id="SM00471">
    <property type="entry name" value="HDc"/>
    <property type="match status" value="1"/>
</dbReference>
<feature type="domain" description="HD/PDEase" evidence="7">
    <location>
        <begin position="27"/>
        <end position="154"/>
    </location>
</feature>
<evidence type="ECO:0000256" key="3">
    <source>
        <dbReference type="ARBA" id="ARBA00022741"/>
    </source>
</evidence>
<dbReference type="NCBIfam" id="TIGR00277">
    <property type="entry name" value="HDIG"/>
    <property type="match status" value="1"/>
</dbReference>
<comment type="caution">
    <text evidence="8">The sequence shown here is derived from an EMBL/GenBank/DDBJ whole genome shotgun (WGS) entry which is preliminary data.</text>
</comment>
<keyword evidence="3" id="KW-0547">Nucleotide-binding</keyword>
<dbReference type="EC" id="3.6.1.41" evidence="1"/>
<comment type="catalytic activity">
    <reaction evidence="6">
        <text>P(1),P(4)-bis(5'-adenosyl) tetraphosphate + H2O = 2 ADP + 2 H(+)</text>
        <dbReference type="Rhea" id="RHEA:24252"/>
        <dbReference type="ChEBI" id="CHEBI:15377"/>
        <dbReference type="ChEBI" id="CHEBI:15378"/>
        <dbReference type="ChEBI" id="CHEBI:58141"/>
        <dbReference type="ChEBI" id="CHEBI:456216"/>
        <dbReference type="EC" id="3.6.1.41"/>
    </reaction>
</comment>
<dbReference type="NCBIfam" id="TIGR00488">
    <property type="entry name" value="bis(5'-nucleosyl)-tetraphosphatase (symmetrical) YqeK"/>
    <property type="match status" value="1"/>
</dbReference>
<evidence type="ECO:0000256" key="4">
    <source>
        <dbReference type="ARBA" id="ARBA00022801"/>
    </source>
</evidence>
<gene>
    <name evidence="8" type="ORF">IV73_GL000645</name>
</gene>
<evidence type="ECO:0000256" key="6">
    <source>
        <dbReference type="ARBA" id="ARBA00049417"/>
    </source>
</evidence>
<keyword evidence="9" id="KW-1185">Reference proteome</keyword>
<evidence type="ECO:0000256" key="1">
    <source>
        <dbReference type="ARBA" id="ARBA00012506"/>
    </source>
</evidence>
<dbReference type="InterPro" id="IPR006674">
    <property type="entry name" value="HD_domain"/>
</dbReference>
<dbReference type="CDD" id="cd00077">
    <property type="entry name" value="HDc"/>
    <property type="match status" value="1"/>
</dbReference>